<accession>A0ABQ4DE75</accession>
<evidence type="ECO:0000313" key="2">
    <source>
        <dbReference type="Proteomes" id="UP000618382"/>
    </source>
</evidence>
<proteinExistence type="predicted"/>
<evidence type="ECO:0000313" key="1">
    <source>
        <dbReference type="EMBL" id="GIG34025.1"/>
    </source>
</evidence>
<organism evidence="1 2">
    <name type="scientific">Cellulomonas oligotrophica</name>
    <dbReference type="NCBI Taxonomy" id="931536"/>
    <lineage>
        <taxon>Bacteria</taxon>
        <taxon>Bacillati</taxon>
        <taxon>Actinomycetota</taxon>
        <taxon>Actinomycetes</taxon>
        <taxon>Micrococcales</taxon>
        <taxon>Cellulomonadaceae</taxon>
        <taxon>Cellulomonas</taxon>
    </lineage>
</organism>
<reference evidence="1 2" key="1">
    <citation type="submission" date="2021-01" db="EMBL/GenBank/DDBJ databases">
        <title>Whole genome shotgun sequence of Cellulomonas oligotrophica NBRC 109435.</title>
        <authorList>
            <person name="Komaki H."/>
            <person name="Tamura T."/>
        </authorList>
    </citation>
    <scope>NUCLEOTIDE SEQUENCE [LARGE SCALE GENOMIC DNA]</scope>
    <source>
        <strain evidence="1 2">NBRC 109435</strain>
    </source>
</reference>
<gene>
    <name evidence="1" type="ORF">Col01nite_31840</name>
</gene>
<comment type="caution">
    <text evidence="1">The sequence shown here is derived from an EMBL/GenBank/DDBJ whole genome shotgun (WGS) entry which is preliminary data.</text>
</comment>
<keyword evidence="2" id="KW-1185">Reference proteome</keyword>
<dbReference type="Proteomes" id="UP000618382">
    <property type="component" value="Unassembled WGS sequence"/>
</dbReference>
<protein>
    <recommendedName>
        <fullName evidence="3">DUF222 domain-containing protein</fullName>
    </recommendedName>
</protein>
<sequence>MLAVAAPDEDVWHARWEQALHDLELDVESAERLLDAAHLPDVAEVARAAAWRPPSGLGALPLPLRDRAQALLDRQLDAAARIAQAVVVSRRHLHATRTIEARTPAVPVYLDTQG</sequence>
<dbReference type="EMBL" id="BONN01000011">
    <property type="protein sequence ID" value="GIG34025.1"/>
    <property type="molecule type" value="Genomic_DNA"/>
</dbReference>
<name>A0ABQ4DE75_9CELL</name>
<evidence type="ECO:0008006" key="3">
    <source>
        <dbReference type="Google" id="ProtNLM"/>
    </source>
</evidence>